<organism evidence="2">
    <name type="scientific">Attheya septentrionalis</name>
    <dbReference type="NCBI Taxonomy" id="420275"/>
    <lineage>
        <taxon>Eukaryota</taxon>
        <taxon>Sar</taxon>
        <taxon>Stramenopiles</taxon>
        <taxon>Ochrophyta</taxon>
        <taxon>Bacillariophyta</taxon>
        <taxon>Coscinodiscophyceae</taxon>
        <taxon>Chaetocerotophycidae</taxon>
        <taxon>Chaetocerotales</taxon>
        <taxon>Attheyaceae</taxon>
        <taxon>Attheya</taxon>
    </lineage>
</organism>
<gene>
    <name evidence="2" type="ORF">ASEP1449_LOCUS5712</name>
</gene>
<feature type="transmembrane region" description="Helical" evidence="1">
    <location>
        <begin position="12"/>
        <end position="32"/>
    </location>
</feature>
<evidence type="ECO:0000313" key="2">
    <source>
        <dbReference type="EMBL" id="CAD9813887.1"/>
    </source>
</evidence>
<dbReference type="PROSITE" id="PS51257">
    <property type="entry name" value="PROKAR_LIPOPROTEIN"/>
    <property type="match status" value="1"/>
</dbReference>
<keyword evidence="1" id="KW-0812">Transmembrane</keyword>
<dbReference type="InterPro" id="IPR003425">
    <property type="entry name" value="CCB3/YggT"/>
</dbReference>
<accession>A0A7S2XKQ8</accession>
<dbReference type="Pfam" id="PF02325">
    <property type="entry name" value="CCB3_YggT"/>
    <property type="match status" value="1"/>
</dbReference>
<dbReference type="EMBL" id="HBHQ01008541">
    <property type="protein sequence ID" value="CAD9813887.1"/>
    <property type="molecule type" value="Transcribed_RNA"/>
</dbReference>
<dbReference type="PANTHER" id="PTHR33219">
    <property type="entry name" value="YLMG HOMOLOG PROTEIN 2, CHLOROPLASTIC"/>
    <property type="match status" value="1"/>
</dbReference>
<keyword evidence="1" id="KW-0472">Membrane</keyword>
<dbReference type="AlphaFoldDB" id="A0A7S2XKQ8"/>
<sequence>MRTCTSTSVAKFVFVVSMMISFLVASCTAFVAPSSSRSSRVVPITTQTSFGTPLLTRKSPQLNMMLSGNEMVDILSTTSSMWVAETEPWVQPLASVLDPFLNLFSFAMLCRVVISWYPTTKVNEFPFNVAVWPTEPLLRLIRGAVPPAFGVDITPIVWLGVFTFVHEIILGQQGLLTMKLKYGI</sequence>
<reference evidence="2" key="1">
    <citation type="submission" date="2021-01" db="EMBL/GenBank/DDBJ databases">
        <authorList>
            <person name="Corre E."/>
            <person name="Pelletier E."/>
            <person name="Niang G."/>
            <person name="Scheremetjew M."/>
            <person name="Finn R."/>
            <person name="Kale V."/>
            <person name="Holt S."/>
            <person name="Cochrane G."/>
            <person name="Meng A."/>
            <person name="Brown T."/>
            <person name="Cohen L."/>
        </authorList>
    </citation>
    <scope>NUCLEOTIDE SEQUENCE</scope>
    <source>
        <strain evidence="2">CCMP2084</strain>
    </source>
</reference>
<keyword evidence="1" id="KW-1133">Transmembrane helix</keyword>
<dbReference type="GO" id="GO:0016020">
    <property type="term" value="C:membrane"/>
    <property type="evidence" value="ECO:0007669"/>
    <property type="project" value="InterPro"/>
</dbReference>
<dbReference type="PANTHER" id="PTHR33219:SF14">
    <property type="entry name" value="PROTEIN COFACTOR ASSEMBLY OF COMPLEX C SUBUNIT B CCB3, CHLOROPLASTIC-RELATED"/>
    <property type="match status" value="1"/>
</dbReference>
<evidence type="ECO:0008006" key="3">
    <source>
        <dbReference type="Google" id="ProtNLM"/>
    </source>
</evidence>
<protein>
    <recommendedName>
        <fullName evidence="3">YggT family protein</fullName>
    </recommendedName>
</protein>
<evidence type="ECO:0000256" key="1">
    <source>
        <dbReference type="SAM" id="Phobius"/>
    </source>
</evidence>
<proteinExistence type="predicted"/>
<name>A0A7S2XKQ8_9STRA</name>